<proteinExistence type="predicted"/>
<feature type="region of interest" description="Disordered" evidence="1">
    <location>
        <begin position="1"/>
        <end position="36"/>
    </location>
</feature>
<feature type="compositionally biased region" description="Basic and acidic residues" evidence="1">
    <location>
        <begin position="1"/>
        <end position="14"/>
    </location>
</feature>
<evidence type="ECO:0008006" key="4">
    <source>
        <dbReference type="Google" id="ProtNLM"/>
    </source>
</evidence>
<evidence type="ECO:0000313" key="3">
    <source>
        <dbReference type="Proteomes" id="UP001454036"/>
    </source>
</evidence>
<dbReference type="Proteomes" id="UP001454036">
    <property type="component" value="Unassembled WGS sequence"/>
</dbReference>
<sequence>MSSHHVDLTSDHSDSQNYARDTPVDQGLVDESQTATSAEISLQEGIEAACEMIHTATTGLAQKKKKKKRSLVLGVKFPSPSEATPSVLASGSKGKEKEALNRAPGQVHPLGWLYITVFHVICGIVRVKPNIPLFCQLFTVTHTGVTTSLSPAKRWNIFVDDKPRKVAETRWHPLWFLLKEGMYSRVPKRWINVKNADRPKAEPTQETSAALVKLKAFFLEKMHWKTFCEEGVLIAVDLVHDQEFDTSGNPIPWVGILLAANDTFLPNAVPLERMRGKRPIAFKKLKVVKKGVVSPGPSAGVTPAQHSSPIAVGPVSSLQPEITRYA</sequence>
<name>A0AAV3QZN5_LITER</name>
<evidence type="ECO:0000256" key="1">
    <source>
        <dbReference type="SAM" id="MobiDB-lite"/>
    </source>
</evidence>
<evidence type="ECO:0000313" key="2">
    <source>
        <dbReference type="EMBL" id="GAA0168380.1"/>
    </source>
</evidence>
<dbReference type="AlphaFoldDB" id="A0AAV3QZN5"/>
<protein>
    <recommendedName>
        <fullName evidence="4">Transposase</fullName>
    </recommendedName>
</protein>
<dbReference type="EMBL" id="BAABME010023597">
    <property type="protein sequence ID" value="GAA0168380.1"/>
    <property type="molecule type" value="Genomic_DNA"/>
</dbReference>
<accession>A0AAV3QZN5</accession>
<organism evidence="2 3">
    <name type="scientific">Lithospermum erythrorhizon</name>
    <name type="common">Purple gromwell</name>
    <name type="synonym">Lithospermum officinale var. erythrorhizon</name>
    <dbReference type="NCBI Taxonomy" id="34254"/>
    <lineage>
        <taxon>Eukaryota</taxon>
        <taxon>Viridiplantae</taxon>
        <taxon>Streptophyta</taxon>
        <taxon>Embryophyta</taxon>
        <taxon>Tracheophyta</taxon>
        <taxon>Spermatophyta</taxon>
        <taxon>Magnoliopsida</taxon>
        <taxon>eudicotyledons</taxon>
        <taxon>Gunneridae</taxon>
        <taxon>Pentapetalae</taxon>
        <taxon>asterids</taxon>
        <taxon>lamiids</taxon>
        <taxon>Boraginales</taxon>
        <taxon>Boraginaceae</taxon>
        <taxon>Boraginoideae</taxon>
        <taxon>Lithospermeae</taxon>
        <taxon>Lithospermum</taxon>
    </lineage>
</organism>
<comment type="caution">
    <text evidence="2">The sequence shown here is derived from an EMBL/GenBank/DDBJ whole genome shotgun (WGS) entry which is preliminary data.</text>
</comment>
<reference evidence="2 3" key="1">
    <citation type="submission" date="2024-01" db="EMBL/GenBank/DDBJ databases">
        <title>The complete chloroplast genome sequence of Lithospermum erythrorhizon: insights into the phylogenetic relationship among Boraginaceae species and the maternal lineages of purple gromwells.</title>
        <authorList>
            <person name="Okada T."/>
            <person name="Watanabe K."/>
        </authorList>
    </citation>
    <scope>NUCLEOTIDE SEQUENCE [LARGE SCALE GENOMIC DNA]</scope>
</reference>
<gene>
    <name evidence="2" type="ORF">LIER_40555</name>
</gene>
<keyword evidence="3" id="KW-1185">Reference proteome</keyword>